<organism evidence="3 4">
    <name type="scientific">Candidatus Magnetominusculus xianensis</name>
    <dbReference type="NCBI Taxonomy" id="1748249"/>
    <lineage>
        <taxon>Bacteria</taxon>
        <taxon>Pseudomonadati</taxon>
        <taxon>Nitrospirota</taxon>
        <taxon>Nitrospiria</taxon>
        <taxon>Nitrospirales</taxon>
        <taxon>Nitrospiraceae</taxon>
        <taxon>Candidatus Magnetominusculus</taxon>
    </lineage>
</organism>
<proteinExistence type="predicted"/>
<keyword evidence="1" id="KW-0238">DNA-binding</keyword>
<dbReference type="RefSeq" id="WP_085053589.1">
    <property type="nucleotide sequence ID" value="NZ_LNQR01000119.1"/>
</dbReference>
<dbReference type="SUPFAM" id="SSF46955">
    <property type="entry name" value="Putative DNA-binding domain"/>
    <property type="match status" value="1"/>
</dbReference>
<dbReference type="PANTHER" id="PTHR30204:SF58">
    <property type="entry name" value="HTH-TYPE TRANSCRIPTIONAL REGULATOR YFMP"/>
    <property type="match status" value="1"/>
</dbReference>
<name>A0ABR5SBS0_9BACT</name>
<dbReference type="EMBL" id="LNQR01000119">
    <property type="protein sequence ID" value="KWT78161.1"/>
    <property type="molecule type" value="Genomic_DNA"/>
</dbReference>
<keyword evidence="4" id="KW-1185">Reference proteome</keyword>
<protein>
    <submittedName>
        <fullName evidence="3">MerR family transcriptional regulator</fullName>
    </submittedName>
</protein>
<dbReference type="Proteomes" id="UP000060487">
    <property type="component" value="Unassembled WGS sequence"/>
</dbReference>
<evidence type="ECO:0000256" key="1">
    <source>
        <dbReference type="ARBA" id="ARBA00023125"/>
    </source>
</evidence>
<dbReference type="SMART" id="SM00422">
    <property type="entry name" value="HTH_MERR"/>
    <property type="match status" value="1"/>
</dbReference>
<dbReference type="InterPro" id="IPR000551">
    <property type="entry name" value="MerR-type_HTH_dom"/>
</dbReference>
<comment type="caution">
    <text evidence="3">The sequence shown here is derived from an EMBL/GenBank/DDBJ whole genome shotgun (WGS) entry which is preliminary data.</text>
</comment>
<evidence type="ECO:0000313" key="3">
    <source>
        <dbReference type="EMBL" id="KWT78161.1"/>
    </source>
</evidence>
<dbReference type="InterPro" id="IPR009061">
    <property type="entry name" value="DNA-bd_dom_put_sf"/>
</dbReference>
<gene>
    <name evidence="3" type="ORF">ASN18_2975</name>
</gene>
<feature type="domain" description="HTH merR-type" evidence="2">
    <location>
        <begin position="11"/>
        <end position="59"/>
    </location>
</feature>
<evidence type="ECO:0000313" key="4">
    <source>
        <dbReference type="Proteomes" id="UP000060487"/>
    </source>
</evidence>
<dbReference type="PROSITE" id="PS50937">
    <property type="entry name" value="HTH_MERR_2"/>
    <property type="match status" value="1"/>
</dbReference>
<reference evidence="3 4" key="1">
    <citation type="submission" date="2015-11" db="EMBL/GenBank/DDBJ databases">
        <authorList>
            <person name="Lin W."/>
        </authorList>
    </citation>
    <scope>NUCLEOTIDE SEQUENCE [LARGE SCALE GENOMIC DNA]</scope>
    <source>
        <strain evidence="3 4">HCH-1</strain>
    </source>
</reference>
<dbReference type="Pfam" id="PF13411">
    <property type="entry name" value="MerR_1"/>
    <property type="match status" value="1"/>
</dbReference>
<sequence length="129" mass="14983">MAKNDDSRRPLYVISVVAEMFDLHPQTLRLYEREGFIAPARQNNQRKYSDEDIKQLEFIVDLTRKLGVNKAGLEIIMEMRGRLEAMRKEIEGIMDYLEEDTKSYFQGRLQQILIGKHEPPPNDNGGGSR</sequence>
<accession>A0ABR5SBS0</accession>
<dbReference type="Gene3D" id="1.10.1660.10">
    <property type="match status" value="1"/>
</dbReference>
<dbReference type="PANTHER" id="PTHR30204">
    <property type="entry name" value="REDOX-CYCLING DRUG-SENSING TRANSCRIPTIONAL ACTIVATOR SOXR"/>
    <property type="match status" value="1"/>
</dbReference>
<dbReference type="InterPro" id="IPR047057">
    <property type="entry name" value="MerR_fam"/>
</dbReference>
<evidence type="ECO:0000259" key="2">
    <source>
        <dbReference type="PROSITE" id="PS50937"/>
    </source>
</evidence>